<dbReference type="AlphaFoldDB" id="A0AAV4XKC9"/>
<evidence type="ECO:0000313" key="2">
    <source>
        <dbReference type="Proteomes" id="UP001054945"/>
    </source>
</evidence>
<dbReference type="Proteomes" id="UP001054945">
    <property type="component" value="Unassembled WGS sequence"/>
</dbReference>
<evidence type="ECO:0000313" key="1">
    <source>
        <dbReference type="EMBL" id="GIY95602.1"/>
    </source>
</evidence>
<gene>
    <name evidence="1" type="ORF">CEXT_1911</name>
</gene>
<proteinExistence type="predicted"/>
<accession>A0AAV4XKC9</accession>
<name>A0AAV4XKC9_CAEEX</name>
<keyword evidence="2" id="KW-1185">Reference proteome</keyword>
<comment type="caution">
    <text evidence="1">The sequence shown here is derived from an EMBL/GenBank/DDBJ whole genome shotgun (WGS) entry which is preliminary data.</text>
</comment>
<dbReference type="EMBL" id="BPLR01017938">
    <property type="protein sequence ID" value="GIY95602.1"/>
    <property type="molecule type" value="Genomic_DNA"/>
</dbReference>
<reference evidence="1 2" key="1">
    <citation type="submission" date="2021-06" db="EMBL/GenBank/DDBJ databases">
        <title>Caerostris extrusa draft genome.</title>
        <authorList>
            <person name="Kono N."/>
            <person name="Arakawa K."/>
        </authorList>
    </citation>
    <scope>NUCLEOTIDE SEQUENCE [LARGE SCALE GENOMIC DNA]</scope>
</reference>
<protein>
    <submittedName>
        <fullName evidence="1">Uncharacterized protein</fullName>
    </submittedName>
</protein>
<organism evidence="1 2">
    <name type="scientific">Caerostris extrusa</name>
    <name type="common">Bark spider</name>
    <name type="synonym">Caerostris bankana</name>
    <dbReference type="NCBI Taxonomy" id="172846"/>
    <lineage>
        <taxon>Eukaryota</taxon>
        <taxon>Metazoa</taxon>
        <taxon>Ecdysozoa</taxon>
        <taxon>Arthropoda</taxon>
        <taxon>Chelicerata</taxon>
        <taxon>Arachnida</taxon>
        <taxon>Araneae</taxon>
        <taxon>Araneomorphae</taxon>
        <taxon>Entelegynae</taxon>
        <taxon>Araneoidea</taxon>
        <taxon>Araneidae</taxon>
        <taxon>Caerostris</taxon>
    </lineage>
</organism>
<sequence length="115" mass="13421">MHTHTSADMGNKVKILITISPRQYVILSHLQGRRHLQGQPAQRLCPAQIHPQSPSSSSLLMNHRHATQDEVPLRLVSRFVRRACALSWRVICFTRKEEQLVLPKRIDRKIRWEVE</sequence>